<sequence>MAHGVAFEPDFNEEIRVVYEFDKRLKFVQFDILRDTPPSSSDDNNNNQTNSNTQNAFDVLMGKATTKANSKMPSNLDETASRFTAKQKLFNGIVDMFPVVMTDKAISDQVIMPLTNAVWYISGNMGTIQERAKHLPNVQGIPASAKELKLHGQCVFKVSSKPFTNQWNIKDELHLLALSLDSYAEYLDTANQKQQNRQLQVHPVRQVDVDMSVQHVEKTNEVFNRYTKLDLAVSEMSFFEPLYFDEQALVSENMTSSQRYKFLSNLAISVDVHILQYDPGAGLGALTFFLEGSR</sequence>
<evidence type="ECO:0000313" key="2">
    <source>
        <dbReference type="EMBL" id="CAC5366711.1"/>
    </source>
</evidence>
<dbReference type="AlphaFoldDB" id="A0A6J8ADM7"/>
<accession>A0A6J8ADM7</accession>
<dbReference type="Proteomes" id="UP000507470">
    <property type="component" value="Unassembled WGS sequence"/>
</dbReference>
<proteinExistence type="predicted"/>
<evidence type="ECO:0000256" key="1">
    <source>
        <dbReference type="SAM" id="MobiDB-lite"/>
    </source>
</evidence>
<organism evidence="2 3">
    <name type="scientific">Mytilus coruscus</name>
    <name type="common">Sea mussel</name>
    <dbReference type="NCBI Taxonomy" id="42192"/>
    <lineage>
        <taxon>Eukaryota</taxon>
        <taxon>Metazoa</taxon>
        <taxon>Spiralia</taxon>
        <taxon>Lophotrochozoa</taxon>
        <taxon>Mollusca</taxon>
        <taxon>Bivalvia</taxon>
        <taxon>Autobranchia</taxon>
        <taxon>Pteriomorphia</taxon>
        <taxon>Mytilida</taxon>
        <taxon>Mytiloidea</taxon>
        <taxon>Mytilidae</taxon>
        <taxon>Mytilinae</taxon>
        <taxon>Mytilus</taxon>
    </lineage>
</organism>
<feature type="region of interest" description="Disordered" evidence="1">
    <location>
        <begin position="36"/>
        <end position="55"/>
    </location>
</feature>
<keyword evidence="3" id="KW-1185">Reference proteome</keyword>
<feature type="compositionally biased region" description="Low complexity" evidence="1">
    <location>
        <begin position="39"/>
        <end position="55"/>
    </location>
</feature>
<dbReference type="OrthoDB" id="10033767at2759"/>
<dbReference type="EMBL" id="CACVKT020001342">
    <property type="protein sequence ID" value="CAC5366711.1"/>
    <property type="molecule type" value="Genomic_DNA"/>
</dbReference>
<protein>
    <submittedName>
        <fullName evidence="2">Uncharacterized protein</fullName>
    </submittedName>
</protein>
<evidence type="ECO:0000313" key="3">
    <source>
        <dbReference type="Proteomes" id="UP000507470"/>
    </source>
</evidence>
<reference evidence="2 3" key="1">
    <citation type="submission" date="2020-06" db="EMBL/GenBank/DDBJ databases">
        <authorList>
            <person name="Li R."/>
            <person name="Bekaert M."/>
        </authorList>
    </citation>
    <scope>NUCLEOTIDE SEQUENCE [LARGE SCALE GENOMIC DNA]</scope>
    <source>
        <strain evidence="3">wild</strain>
    </source>
</reference>
<gene>
    <name evidence="2" type="ORF">MCOR_6892</name>
</gene>
<name>A0A6J8ADM7_MYTCO</name>